<evidence type="ECO:0000256" key="4">
    <source>
        <dbReference type="ARBA" id="ARBA00022782"/>
    </source>
</evidence>
<dbReference type="GO" id="GO:0030317">
    <property type="term" value="P:flagellated sperm motility"/>
    <property type="evidence" value="ECO:0007669"/>
    <property type="project" value="TreeGrafter"/>
</dbReference>
<gene>
    <name evidence="16" type="primary">106086384</name>
</gene>
<evidence type="ECO:0000256" key="2">
    <source>
        <dbReference type="ARBA" id="ARBA00010738"/>
    </source>
</evidence>
<keyword evidence="7 13" id="KW-0175">Coiled coil</keyword>
<dbReference type="EnsemblMetazoa" id="SCAU007618-RA">
    <property type="protein sequence ID" value="SCAU007618-PA"/>
    <property type="gene ID" value="SCAU007618"/>
</dbReference>
<evidence type="ECO:0000256" key="5">
    <source>
        <dbReference type="ARBA" id="ARBA00022846"/>
    </source>
</evidence>
<evidence type="ECO:0000256" key="13">
    <source>
        <dbReference type="SAM" id="Coils"/>
    </source>
</evidence>
<reference evidence="16" key="1">
    <citation type="submission" date="2020-05" db="UniProtKB">
        <authorList>
            <consortium name="EnsemblMetazoa"/>
        </authorList>
    </citation>
    <scope>IDENTIFICATION</scope>
    <source>
        <strain evidence="16">USDA</strain>
    </source>
</reference>
<accession>A0A1I8PFK6</accession>
<evidence type="ECO:0000256" key="11">
    <source>
        <dbReference type="ARBA" id="ARBA00031627"/>
    </source>
</evidence>
<dbReference type="VEuPathDB" id="VectorBase:SCAU007618"/>
<dbReference type="InterPro" id="IPR033551">
    <property type="entry name" value="DRC7/lobo"/>
</dbReference>
<keyword evidence="8" id="KW-0969">Cilium</keyword>
<evidence type="ECO:0000256" key="3">
    <source>
        <dbReference type="ARBA" id="ARBA00021303"/>
    </source>
</evidence>
<dbReference type="KEGG" id="scac:106086384"/>
<dbReference type="InterPro" id="IPR056291">
    <property type="entry name" value="MORN_DRC7"/>
</dbReference>
<evidence type="ECO:0000256" key="8">
    <source>
        <dbReference type="ARBA" id="ARBA00023069"/>
    </source>
</evidence>
<evidence type="ECO:0000313" key="17">
    <source>
        <dbReference type="Proteomes" id="UP000095300"/>
    </source>
</evidence>
<dbReference type="Pfam" id="PF24656">
    <property type="entry name" value="CEPT76_peptidase"/>
    <property type="match status" value="1"/>
</dbReference>
<organism evidence="16 17">
    <name type="scientific">Stomoxys calcitrans</name>
    <name type="common">Stable fly</name>
    <name type="synonym">Conops calcitrans</name>
    <dbReference type="NCBI Taxonomy" id="35570"/>
    <lineage>
        <taxon>Eukaryota</taxon>
        <taxon>Metazoa</taxon>
        <taxon>Ecdysozoa</taxon>
        <taxon>Arthropoda</taxon>
        <taxon>Hexapoda</taxon>
        <taxon>Insecta</taxon>
        <taxon>Pterygota</taxon>
        <taxon>Neoptera</taxon>
        <taxon>Endopterygota</taxon>
        <taxon>Diptera</taxon>
        <taxon>Brachycera</taxon>
        <taxon>Muscomorpha</taxon>
        <taxon>Muscoidea</taxon>
        <taxon>Muscidae</taxon>
        <taxon>Stomoxys</taxon>
    </lineage>
</organism>
<dbReference type="GO" id="GO:0030154">
    <property type="term" value="P:cell differentiation"/>
    <property type="evidence" value="ECO:0007669"/>
    <property type="project" value="UniProtKB-KW"/>
</dbReference>
<evidence type="ECO:0000259" key="14">
    <source>
        <dbReference type="Pfam" id="PF24656"/>
    </source>
</evidence>
<evidence type="ECO:0000256" key="7">
    <source>
        <dbReference type="ARBA" id="ARBA00023054"/>
    </source>
</evidence>
<keyword evidence="5" id="KW-0282">Flagellum</keyword>
<feature type="domain" description="Dynein regulatory complex subunit 7 MORN" evidence="15">
    <location>
        <begin position="440"/>
        <end position="705"/>
    </location>
</feature>
<evidence type="ECO:0000256" key="10">
    <source>
        <dbReference type="ARBA" id="ARBA00023273"/>
    </source>
</evidence>
<keyword evidence="10" id="KW-0966">Cell projection</keyword>
<dbReference type="GO" id="GO:0007283">
    <property type="term" value="P:spermatogenesis"/>
    <property type="evidence" value="ECO:0007669"/>
    <property type="project" value="UniProtKB-KW"/>
</dbReference>
<comment type="similarity">
    <text evidence="2">Belongs to the DRC7 family.</text>
</comment>
<dbReference type="AlphaFoldDB" id="A0A1I8PFK6"/>
<dbReference type="PANTHER" id="PTHR35249">
    <property type="entry name" value="DYNEIN REGULATORY COMPLEX SUBUNIT 7"/>
    <property type="match status" value="1"/>
</dbReference>
<dbReference type="InterPro" id="IPR056290">
    <property type="entry name" value="CEPT76/DRC7_peptidase-like_dom"/>
</dbReference>
<proteinExistence type="inferred from homology"/>
<keyword evidence="17" id="KW-1185">Reference proteome</keyword>
<evidence type="ECO:0000256" key="12">
    <source>
        <dbReference type="ARBA" id="ARBA00031733"/>
    </source>
</evidence>
<evidence type="ECO:0000313" key="16">
    <source>
        <dbReference type="EnsemblMetazoa" id="SCAU007618-PA"/>
    </source>
</evidence>
<keyword evidence="4" id="KW-0221">Differentiation</keyword>
<evidence type="ECO:0000256" key="1">
    <source>
        <dbReference type="ARBA" id="ARBA00004611"/>
    </source>
</evidence>
<name>A0A1I8PFK6_STOCA</name>
<evidence type="ECO:0000259" key="15">
    <source>
        <dbReference type="Pfam" id="PF24667"/>
    </source>
</evidence>
<dbReference type="PANTHER" id="PTHR35249:SF2">
    <property type="entry name" value="DYNEIN REGULATORY COMPLEX SUBUNIT 7"/>
    <property type="match status" value="1"/>
</dbReference>
<dbReference type="OrthoDB" id="10262874at2759"/>
<evidence type="ECO:0000256" key="6">
    <source>
        <dbReference type="ARBA" id="ARBA00022871"/>
    </source>
</evidence>
<dbReference type="InterPro" id="IPR038765">
    <property type="entry name" value="Papain-like_cys_pep_sf"/>
</dbReference>
<comment type="subcellular location">
    <subcellularLocation>
        <location evidence="1">Cytoplasm</location>
        <location evidence="1">Cytoskeleton</location>
        <location evidence="1">Flagellum axoneme</location>
    </subcellularLocation>
</comment>
<keyword evidence="9" id="KW-0206">Cytoskeleton</keyword>
<keyword evidence="9" id="KW-0963">Cytoplasm</keyword>
<dbReference type="STRING" id="35570.A0A1I8PFK6"/>
<dbReference type="Pfam" id="PF24667">
    <property type="entry name" value="MORN_DRC7"/>
    <property type="match status" value="1"/>
</dbReference>
<dbReference type="Proteomes" id="UP000095300">
    <property type="component" value="Unassembled WGS sequence"/>
</dbReference>
<keyword evidence="6" id="KW-0744">Spermatogenesis</keyword>
<sequence length="734" mass="86103">MQKHRNYSTKARIRLDPHNHYEAIRDIERRHMEDNAEEGEVEEQLENEDNLELEDVVPSDIPDGPDIGRIDISFPETIDDFKDSELCYPPSYYTLSPKERLLLLYAENFRHQFALNNHKSRPLVLAPPNECNVQKFVCTTIRPTSFLNIDLRSIEGIASFVADFIIYEPFDDTIHFPNRLISPATILKRRRGNSFEMSTLLCSMLIGAGIDAVVVSGVARTEVVDNDQRAILYPSNIYNFEEEPETDVEPAAKNRFSLGAMPDLQSQLENNIAKIVKKKEDQKQRKEALKREQEELEQRDADRYRFRRPHAWVAVIKSSSFDKNSEIDGDDNALEAISVDFIETSNGFYRSSSCMEYTIVDSVWNHRQYYVNKQKYVRIGEIRWDLQNTKDWERLLPGEQVMENMPENLDDVMQEKHLNTIPSWVSKLLIGEKEYEEKFPHLEKTVLYKKVKHQRFSPYFNRDGKVTQLTLFDDDDYTKPLVDWIYFENRTDMLLQIKKNHRKAEVEEIFGNGRKDNLKCIRSNVDPSKLKELFFFSTVRRDSMEYLKVENDRIIVKSKDRRDLCFYQEFEFKPGGEHLKKIIQKFSRNNSIPASKDIAERTFLITQQKILLKFQYAPGALIASTCEITKPPKPDYGLEIIYDQSMVKTFKANNDEPDPLQLEMYRLMMDQLNSEEIAKRYFKKLTEEINLIFDNRKNEMENPVLSFRLFDSMRNGAARSQRLKQEEASVSCKS</sequence>
<protein>
    <recommendedName>
        <fullName evidence="3">Dynein regulatory complex subunit 7</fullName>
    </recommendedName>
    <alternativeName>
        <fullName evidence="11">Coiled-coil domain-containing protein 135</fullName>
    </alternativeName>
    <alternativeName>
        <fullName evidence="12">Coiled-coil domain-containing protein lobo homolog</fullName>
    </alternativeName>
</protein>
<dbReference type="GO" id="GO:0031514">
    <property type="term" value="C:motile cilium"/>
    <property type="evidence" value="ECO:0007669"/>
    <property type="project" value="TreeGrafter"/>
</dbReference>
<dbReference type="SUPFAM" id="SSF54001">
    <property type="entry name" value="Cysteine proteinases"/>
    <property type="match status" value="1"/>
</dbReference>
<evidence type="ECO:0000256" key="9">
    <source>
        <dbReference type="ARBA" id="ARBA00023212"/>
    </source>
</evidence>
<dbReference type="Gene3D" id="3.10.620.30">
    <property type="match status" value="1"/>
</dbReference>
<feature type="coiled-coil region" evidence="13">
    <location>
        <begin position="265"/>
        <end position="299"/>
    </location>
</feature>
<feature type="domain" description="CEP76/DRC7 peptidase-like" evidence="14">
    <location>
        <begin position="338"/>
        <end position="395"/>
    </location>
</feature>